<proteinExistence type="predicted"/>
<name>A0A5M6ACV1_9BACE</name>
<feature type="signal peptide" evidence="1">
    <location>
        <begin position="1"/>
        <end position="23"/>
    </location>
</feature>
<evidence type="ECO:0000313" key="3">
    <source>
        <dbReference type="Proteomes" id="UP000325055"/>
    </source>
</evidence>
<dbReference type="RefSeq" id="WP_007213400.1">
    <property type="nucleotide sequence ID" value="NZ_JAFEKG010000003.1"/>
</dbReference>
<reference evidence="2 3" key="1">
    <citation type="journal article" date="2019" name="Nat. Med.">
        <title>A library of human gut bacterial isolates paired with longitudinal multiomics data enables mechanistic microbiome research.</title>
        <authorList>
            <person name="Poyet M."/>
            <person name="Groussin M."/>
            <person name="Gibbons S.M."/>
            <person name="Avila-Pacheco J."/>
            <person name="Jiang X."/>
            <person name="Kearney S.M."/>
            <person name="Perrotta A.R."/>
            <person name="Berdy B."/>
            <person name="Zhao S."/>
            <person name="Lieberman T.D."/>
            <person name="Swanson P.K."/>
            <person name="Smith M."/>
            <person name="Roesemann S."/>
            <person name="Alexander J.E."/>
            <person name="Rich S.A."/>
            <person name="Livny J."/>
            <person name="Vlamakis H."/>
            <person name="Clish C."/>
            <person name="Bullock K."/>
            <person name="Deik A."/>
            <person name="Scott J."/>
            <person name="Pierce K.A."/>
            <person name="Xavier R.J."/>
            <person name="Alm E.J."/>
        </authorList>
    </citation>
    <scope>NUCLEOTIDE SEQUENCE [LARGE SCALE GENOMIC DNA]</scope>
    <source>
        <strain evidence="2 3">BIOML-A7</strain>
    </source>
</reference>
<sequence>MKKKSFLLYVELMLQGFVALAFAQQTPDSIFASYFRSAQTFADTYPREKAYLHFDNTSYYRGDTIWFKAYVATAEGNRRSSISRPLYVELLDQLGNLIERQIVKLEQGEGHGQIILKTSYLTGYYEVRAYTRWMQAFDAKPYFSRTFPVYQSKWLNGNMERSISTYYLDKTMKQRPSTIKEKFILRFFPEGGGLVRGLASIVAFEAESRDQGPVSVTGVIRTKDNRILTDISTLHEGMGYFAYTPELEPAIAEVEYEGKMYCFTLPEASSSGYVMYATNKNGVLDVRVMKNLETSQDTLALFISCQGRPYTYGVFDFAGGPIQHFYVPTTRLSGGVVQLSLISTRGATLCERLCYVMPERTCRIEADLTDRTYKPYEPVCFHLSVRDKDNHPVRTRLSVSVCDALNSDCLEYDNSIYTDLLLTSDLKGYIHQPGYYFADSCSQRLKALDLLMLVRGWRKYDMEQAIGTCSFNPSCFPERELVLRGQVRSYARLKARGNMVVSVLVQRDSSSIAGSSLADSLGHFSIPLEFLEGTMDALIQTSQVGRKHNKMTAICLSRNFSPPLRRYGYPELHPSYVDTDSLRLLSALSDSLYEDSIKGDAHRLNEVLVKGSRRKRHRIVEFEQSISAYYDVPVLLDEMRDEGMYISKLYDLLPRLNKDMVVEEYLNEGEYSTITCKNKSLFYFVDGKLMSDGEVYLFLGDDVDAIKYIILCEGRGSLNAGEMNTIRNNPVDFGILGEIDHFDYIVNGYSRESLLAGVICYITTVDGWRPERNSGGSWGIRRTRIQGYSRPLEFYSPNYGESKLFPPDDHRRTLYWNPDVETDEHGNVELKCYNAGNSTYLTIRAESLYNGEPITLTK</sequence>
<dbReference type="Proteomes" id="UP000325055">
    <property type="component" value="Unassembled WGS sequence"/>
</dbReference>
<gene>
    <name evidence="2" type="ORF">F2Y86_04675</name>
</gene>
<protein>
    <recommendedName>
        <fullName evidence="4">TonB-dependent Receptor Plug Domain</fullName>
    </recommendedName>
</protein>
<evidence type="ECO:0008006" key="4">
    <source>
        <dbReference type="Google" id="ProtNLM"/>
    </source>
</evidence>
<evidence type="ECO:0000256" key="1">
    <source>
        <dbReference type="SAM" id="SignalP"/>
    </source>
</evidence>
<evidence type="ECO:0000313" key="2">
    <source>
        <dbReference type="EMBL" id="KAA5410532.1"/>
    </source>
</evidence>
<dbReference type="Gene3D" id="2.60.40.1930">
    <property type="match status" value="1"/>
</dbReference>
<dbReference type="AlphaFoldDB" id="A0A5M6ACV1"/>
<dbReference type="EMBL" id="VVYW01000003">
    <property type="protein sequence ID" value="KAA5410532.1"/>
    <property type="molecule type" value="Genomic_DNA"/>
</dbReference>
<comment type="caution">
    <text evidence="2">The sequence shown here is derived from an EMBL/GenBank/DDBJ whole genome shotgun (WGS) entry which is preliminary data.</text>
</comment>
<accession>A0A5M6ACV1</accession>
<keyword evidence="1" id="KW-0732">Signal</keyword>
<feature type="chain" id="PRO_5024352810" description="TonB-dependent Receptor Plug Domain" evidence="1">
    <location>
        <begin position="24"/>
        <end position="858"/>
    </location>
</feature>
<organism evidence="2 3">
    <name type="scientific">Bacteroides cellulosilyticus</name>
    <dbReference type="NCBI Taxonomy" id="246787"/>
    <lineage>
        <taxon>Bacteria</taxon>
        <taxon>Pseudomonadati</taxon>
        <taxon>Bacteroidota</taxon>
        <taxon>Bacteroidia</taxon>
        <taxon>Bacteroidales</taxon>
        <taxon>Bacteroidaceae</taxon>
        <taxon>Bacteroides</taxon>
    </lineage>
</organism>